<gene>
    <name evidence="3" type="ORF">SAMN04488511_114135</name>
</gene>
<dbReference type="InterPro" id="IPR001763">
    <property type="entry name" value="Rhodanese-like_dom"/>
</dbReference>
<dbReference type="InterPro" id="IPR051682">
    <property type="entry name" value="Mito_Persulfide_Diox"/>
</dbReference>
<dbReference type="InterPro" id="IPR001279">
    <property type="entry name" value="Metallo-B-lactamas"/>
</dbReference>
<feature type="domain" description="Rhodanese" evidence="2">
    <location>
        <begin position="362"/>
        <end position="426"/>
    </location>
</feature>
<evidence type="ECO:0000313" key="3">
    <source>
        <dbReference type="EMBL" id="SFA55307.1"/>
    </source>
</evidence>
<protein>
    <submittedName>
        <fullName evidence="3">Glyoxylase, beta-lactamase superfamily II</fullName>
    </submittedName>
</protein>
<dbReference type="GO" id="GO:0070813">
    <property type="term" value="P:hydrogen sulfide metabolic process"/>
    <property type="evidence" value="ECO:0007669"/>
    <property type="project" value="TreeGrafter"/>
</dbReference>
<evidence type="ECO:0000256" key="1">
    <source>
        <dbReference type="ARBA" id="ARBA00022723"/>
    </source>
</evidence>
<dbReference type="SMART" id="SM00849">
    <property type="entry name" value="Lactamase_B"/>
    <property type="match status" value="1"/>
</dbReference>
<organism evidence="3 4">
    <name type="scientific">Pedobacter suwonensis</name>
    <dbReference type="NCBI Taxonomy" id="332999"/>
    <lineage>
        <taxon>Bacteria</taxon>
        <taxon>Pseudomonadati</taxon>
        <taxon>Bacteroidota</taxon>
        <taxon>Sphingobacteriia</taxon>
        <taxon>Sphingobacteriales</taxon>
        <taxon>Sphingobacteriaceae</taxon>
        <taxon>Pedobacter</taxon>
    </lineage>
</organism>
<evidence type="ECO:0000313" key="4">
    <source>
        <dbReference type="Proteomes" id="UP000198836"/>
    </source>
</evidence>
<dbReference type="GO" id="GO:0006749">
    <property type="term" value="P:glutathione metabolic process"/>
    <property type="evidence" value="ECO:0007669"/>
    <property type="project" value="InterPro"/>
</dbReference>
<dbReference type="CDD" id="cd00158">
    <property type="entry name" value="RHOD"/>
    <property type="match status" value="1"/>
</dbReference>
<name>A0A1I0TUC4_9SPHI</name>
<dbReference type="InterPro" id="IPR036866">
    <property type="entry name" value="RibonucZ/Hydroxyglut_hydro"/>
</dbReference>
<evidence type="ECO:0000259" key="2">
    <source>
        <dbReference type="PROSITE" id="PS50206"/>
    </source>
</evidence>
<dbReference type="PANTHER" id="PTHR43084:SF1">
    <property type="entry name" value="PERSULFIDE DIOXYGENASE ETHE1, MITOCHONDRIAL"/>
    <property type="match status" value="1"/>
</dbReference>
<dbReference type="InterPro" id="IPR036873">
    <property type="entry name" value="Rhodanese-like_dom_sf"/>
</dbReference>
<dbReference type="PROSITE" id="PS50206">
    <property type="entry name" value="RHODANESE_3"/>
    <property type="match status" value="2"/>
</dbReference>
<dbReference type="SUPFAM" id="SSF56281">
    <property type="entry name" value="Metallo-hydrolase/oxidoreductase"/>
    <property type="match status" value="1"/>
</dbReference>
<dbReference type="EMBL" id="FOJM01000014">
    <property type="protein sequence ID" value="SFA55307.1"/>
    <property type="molecule type" value="Genomic_DNA"/>
</dbReference>
<sequence length="446" mass="49452">MKIEQFEDKHLSHYSYAVLSECRNEIILIDPSRDPSAYYHFAEKHQAKIVGVIETHPHADFVSAHLEIHHKTGATIYCSKLNTPSYLFSPFDEDQTITLGKITLRAINTPGHSPDSISILLEHDGKQKALFSGDTLFIGDCGRPDLRESGGDSMAERNFLAAQMYHSLRDKLMKLSDEVILYPAHGAGTLCGKALSEANSSTIGAEKRSNWSLQEMTEADFVSALNENQPFIPFYFPFDVALNKKGAAPFEDSVSAVQIMESGENLKPNALIIDTRREDVFKKGHIEGAVNIMDGNKFETWLGSIVKPEEPYYLMAENLATLHSLIARTASIGYETQLAGGFINAVETVPDEIIDIQNFKENQNGYTIVDVRNKTERMENSIFENSINIPLGNLRERVNEIPLEQPVAVHCAGGYRSAAASSLIASVIDGKQKVLDIGEAIKDFQN</sequence>
<dbReference type="PANTHER" id="PTHR43084">
    <property type="entry name" value="PERSULFIDE DIOXYGENASE ETHE1"/>
    <property type="match status" value="1"/>
</dbReference>
<dbReference type="CDD" id="cd07724">
    <property type="entry name" value="POD-like_MBL-fold"/>
    <property type="match status" value="1"/>
</dbReference>
<dbReference type="Pfam" id="PF00581">
    <property type="entry name" value="Rhodanese"/>
    <property type="match status" value="2"/>
</dbReference>
<proteinExistence type="predicted"/>
<dbReference type="GO" id="GO:0050313">
    <property type="term" value="F:sulfur dioxygenase activity"/>
    <property type="evidence" value="ECO:0007669"/>
    <property type="project" value="InterPro"/>
</dbReference>
<dbReference type="Proteomes" id="UP000198836">
    <property type="component" value="Unassembled WGS sequence"/>
</dbReference>
<accession>A0A1I0TUC4</accession>
<reference evidence="4" key="1">
    <citation type="submission" date="2016-10" db="EMBL/GenBank/DDBJ databases">
        <authorList>
            <person name="Varghese N."/>
            <person name="Submissions S."/>
        </authorList>
    </citation>
    <scope>NUCLEOTIDE SEQUENCE [LARGE SCALE GENOMIC DNA]</scope>
    <source>
        <strain evidence="4">DSM 18130</strain>
    </source>
</reference>
<dbReference type="AlphaFoldDB" id="A0A1I0TUC4"/>
<dbReference type="OrthoDB" id="9784009at2"/>
<dbReference type="Gene3D" id="3.60.15.10">
    <property type="entry name" value="Ribonuclease Z/Hydroxyacylglutathione hydrolase-like"/>
    <property type="match status" value="1"/>
</dbReference>
<dbReference type="SUPFAM" id="SSF52821">
    <property type="entry name" value="Rhodanese/Cell cycle control phosphatase"/>
    <property type="match status" value="2"/>
</dbReference>
<dbReference type="Pfam" id="PF00753">
    <property type="entry name" value="Lactamase_B"/>
    <property type="match status" value="1"/>
</dbReference>
<dbReference type="Gene3D" id="3.40.250.10">
    <property type="entry name" value="Rhodanese-like domain"/>
    <property type="match status" value="2"/>
</dbReference>
<keyword evidence="1" id="KW-0479">Metal-binding</keyword>
<dbReference type="RefSeq" id="WP_056095282.1">
    <property type="nucleotide sequence ID" value="NZ_FOJM01000014.1"/>
</dbReference>
<dbReference type="STRING" id="332999.SAMN04488511_114135"/>
<keyword evidence="4" id="KW-1185">Reference proteome</keyword>
<dbReference type="GO" id="GO:0046872">
    <property type="term" value="F:metal ion binding"/>
    <property type="evidence" value="ECO:0007669"/>
    <property type="project" value="UniProtKB-KW"/>
</dbReference>
<feature type="domain" description="Rhodanese" evidence="2">
    <location>
        <begin position="266"/>
        <end position="354"/>
    </location>
</feature>
<dbReference type="SMART" id="SM00450">
    <property type="entry name" value="RHOD"/>
    <property type="match status" value="1"/>
</dbReference>
<dbReference type="InterPro" id="IPR044528">
    <property type="entry name" value="POD-like_MBL-fold"/>
</dbReference>